<dbReference type="Proteomes" id="UP000237684">
    <property type="component" value="Unassembled WGS sequence"/>
</dbReference>
<keyword evidence="9" id="KW-0460">Magnesium</keyword>
<feature type="binding site" evidence="9">
    <location>
        <begin position="113"/>
        <end position="121"/>
    </location>
    <ligand>
        <name>5-phospho-alpha-D-ribose 1-diphosphate</name>
        <dbReference type="ChEBI" id="CHEBI:58017"/>
    </ligand>
</feature>
<dbReference type="Gene3D" id="1.20.970.10">
    <property type="entry name" value="Transferase, Pyrimidine Nucleoside Phosphorylase, Chain C"/>
    <property type="match status" value="1"/>
</dbReference>
<keyword evidence="2 9" id="KW-0028">Amino-acid biosynthesis</keyword>
<dbReference type="InParanoid" id="A0A2S8SV36"/>
<comment type="caution">
    <text evidence="12">The sequence shown here is derived from an EMBL/GenBank/DDBJ whole genome shotgun (WGS) entry which is preliminary data.</text>
</comment>
<dbReference type="InterPro" id="IPR017459">
    <property type="entry name" value="Glycosyl_Trfase_fam3_N_dom"/>
</dbReference>
<feature type="binding site" evidence="9">
    <location>
        <position position="81"/>
    </location>
    <ligand>
        <name>5-phospho-alpha-D-ribose 1-diphosphate</name>
        <dbReference type="ChEBI" id="CHEBI:58017"/>
    </ligand>
</feature>
<comment type="function">
    <text evidence="9">Catalyzes the transfer of the phosphoribosyl group of 5-phosphorylribose-1-pyrophosphate (PRPP) to anthranilate to yield N-(5'-phosphoribosyl)-anthranilate (PRA).</text>
</comment>
<dbReference type="FunFam" id="3.40.1030.10:FF:000002">
    <property type="entry name" value="Anthranilate phosphoribosyltransferase"/>
    <property type="match status" value="1"/>
</dbReference>
<feature type="binding site" evidence="9">
    <location>
        <position position="97"/>
    </location>
    <ligand>
        <name>Mg(2+)</name>
        <dbReference type="ChEBI" id="CHEBI:18420"/>
        <label>1</label>
    </ligand>
</feature>
<evidence type="ECO:0000259" key="10">
    <source>
        <dbReference type="Pfam" id="PF00591"/>
    </source>
</evidence>
<evidence type="ECO:0000313" key="13">
    <source>
        <dbReference type="Proteomes" id="UP000237684"/>
    </source>
</evidence>
<evidence type="ECO:0000256" key="7">
    <source>
        <dbReference type="ARBA" id="ARBA00052328"/>
    </source>
</evidence>
<feature type="binding site" evidence="9">
    <location>
        <position position="231"/>
    </location>
    <ligand>
        <name>Mg(2+)</name>
        <dbReference type="ChEBI" id="CHEBI:18420"/>
        <label>2</label>
    </ligand>
</feature>
<feature type="domain" description="Glycosyl transferase family 3" evidence="10">
    <location>
        <begin position="75"/>
        <end position="328"/>
    </location>
</feature>
<feature type="binding site" evidence="9">
    <location>
        <position position="116"/>
    </location>
    <ligand>
        <name>anthranilate</name>
        <dbReference type="ChEBI" id="CHEBI:16567"/>
        <label>1</label>
    </ligand>
</feature>
<keyword evidence="3 9" id="KW-0328">Glycosyltransferase</keyword>
<evidence type="ECO:0000313" key="12">
    <source>
        <dbReference type="EMBL" id="PQV64668.1"/>
    </source>
</evidence>
<sequence>MNVSQALKSVSHGEILSEAEAEAVLSDIVDNAPSQLQVAALLGILRGRGESVSELTGFARALRNRVIAVKCESFPLIDTCGTGGDAPKVGAGTFNISTAASLIASAAGAVIAKHGNRAVSSKSGSADVLEALGVHLELSPEAIARGIDEIGIGFMFAPNHHPAMKEVAPLRRELGIRTVFNLLGPLSNPANATRQIMGVPASKWLRPIAETLLALGCERAFVVHSEDGLDEFSTCAPTDFLEIRDGKILEHRLEPDFLDLACLDAKHLSGGDAAQNATIIQQILHDGEGPSADIACLNAAAILLIADLTDNWPEALKLSRATVSSGAAREKLAQLQGFTEQYAA</sequence>
<evidence type="ECO:0000256" key="5">
    <source>
        <dbReference type="ARBA" id="ARBA00022822"/>
    </source>
</evidence>
<dbReference type="GO" id="GO:0000287">
    <property type="term" value="F:magnesium ion binding"/>
    <property type="evidence" value="ECO:0007669"/>
    <property type="project" value="UniProtKB-UniRule"/>
</dbReference>
<evidence type="ECO:0000256" key="4">
    <source>
        <dbReference type="ARBA" id="ARBA00022679"/>
    </source>
</evidence>
<dbReference type="GO" id="GO:0004048">
    <property type="term" value="F:anthranilate phosphoribosyltransferase activity"/>
    <property type="evidence" value="ECO:0007669"/>
    <property type="project" value="UniProtKB-UniRule"/>
</dbReference>
<comment type="subunit">
    <text evidence="9">Homodimer.</text>
</comment>
<feature type="domain" description="Glycosyl transferase family 3 N-terminal" evidence="11">
    <location>
        <begin position="5"/>
        <end position="65"/>
    </location>
</feature>
<keyword evidence="13" id="KW-1185">Reference proteome</keyword>
<keyword evidence="6 9" id="KW-0057">Aromatic amino acid biosynthesis</keyword>
<dbReference type="FunCoup" id="A0A2S8SV36">
    <property type="interactions" value="398"/>
</dbReference>
<comment type="similarity">
    <text evidence="8">In the C-terminal section; belongs to the anthranilate phosphoribosyltransferase family.</text>
</comment>
<protein>
    <recommendedName>
        <fullName evidence="9">Anthranilate phosphoribosyltransferase</fullName>
        <ecNumber evidence="9">2.4.2.18</ecNumber>
    </recommendedName>
</protein>
<comment type="catalytic activity">
    <reaction evidence="7 9">
        <text>N-(5-phospho-beta-D-ribosyl)anthranilate + diphosphate = 5-phospho-alpha-D-ribose 1-diphosphate + anthranilate</text>
        <dbReference type="Rhea" id="RHEA:11768"/>
        <dbReference type="ChEBI" id="CHEBI:16567"/>
        <dbReference type="ChEBI" id="CHEBI:18277"/>
        <dbReference type="ChEBI" id="CHEBI:33019"/>
        <dbReference type="ChEBI" id="CHEBI:58017"/>
        <dbReference type="EC" id="2.4.2.18"/>
    </reaction>
</comment>
<dbReference type="GO" id="GO:0005829">
    <property type="term" value="C:cytosol"/>
    <property type="evidence" value="ECO:0007669"/>
    <property type="project" value="TreeGrafter"/>
</dbReference>
<dbReference type="Pfam" id="PF02885">
    <property type="entry name" value="Glycos_trans_3N"/>
    <property type="match status" value="1"/>
</dbReference>
<comment type="caution">
    <text evidence="9">Lacks conserved residue(s) required for the propagation of feature annotation.</text>
</comment>
<reference evidence="12 13" key="1">
    <citation type="journal article" date="2018" name="Syst. Appl. Microbiol.">
        <title>Abditibacterium utsteinense sp. nov., the first cultivated member of candidate phylum FBP, isolated from ice-free Antarctic soil samples.</title>
        <authorList>
            <person name="Tahon G."/>
            <person name="Tytgat B."/>
            <person name="Lebbe L."/>
            <person name="Carlier A."/>
            <person name="Willems A."/>
        </authorList>
    </citation>
    <scope>NUCLEOTIDE SEQUENCE [LARGE SCALE GENOMIC DNA]</scope>
    <source>
        <strain evidence="12 13">LMG 29911</strain>
    </source>
</reference>
<dbReference type="Gene3D" id="3.40.1030.10">
    <property type="entry name" value="Nucleoside phosphorylase/phosphoribosyltransferase catalytic domain"/>
    <property type="match status" value="1"/>
</dbReference>
<evidence type="ECO:0000256" key="9">
    <source>
        <dbReference type="HAMAP-Rule" id="MF_00211"/>
    </source>
</evidence>
<feature type="binding site" evidence="9">
    <location>
        <position position="93"/>
    </location>
    <ligand>
        <name>5-phospho-alpha-D-ribose 1-diphosphate</name>
        <dbReference type="ChEBI" id="CHEBI:58017"/>
    </ligand>
</feature>
<dbReference type="InterPro" id="IPR005940">
    <property type="entry name" value="Anthranilate_Pribosyl_Tfrase"/>
</dbReference>
<comment type="similarity">
    <text evidence="9">Belongs to the anthranilate phosphoribosyltransferase family.</text>
</comment>
<dbReference type="InterPro" id="IPR000312">
    <property type="entry name" value="Glycosyl_Trfase_fam3"/>
</dbReference>
<dbReference type="PANTHER" id="PTHR43285:SF2">
    <property type="entry name" value="ANTHRANILATE PHOSPHORIBOSYLTRANSFERASE"/>
    <property type="match status" value="1"/>
</dbReference>
<comment type="pathway">
    <text evidence="1 9">Amino-acid biosynthesis; L-tryptophan biosynthesis; L-tryptophan from chorismate: step 2/5.</text>
</comment>
<dbReference type="AlphaFoldDB" id="A0A2S8SV36"/>
<evidence type="ECO:0000256" key="1">
    <source>
        <dbReference type="ARBA" id="ARBA00004907"/>
    </source>
</evidence>
<dbReference type="SUPFAM" id="SSF47648">
    <property type="entry name" value="Nucleoside phosphorylase/phosphoribosyltransferase N-terminal domain"/>
    <property type="match status" value="1"/>
</dbReference>
<dbReference type="Pfam" id="PF00591">
    <property type="entry name" value="Glycos_transf_3"/>
    <property type="match status" value="1"/>
</dbReference>
<organism evidence="12 13">
    <name type="scientific">Abditibacterium utsteinense</name>
    <dbReference type="NCBI Taxonomy" id="1960156"/>
    <lineage>
        <taxon>Bacteria</taxon>
        <taxon>Pseudomonadati</taxon>
        <taxon>Abditibacteriota</taxon>
        <taxon>Abditibacteriia</taxon>
        <taxon>Abditibacteriales</taxon>
        <taxon>Abditibacteriaceae</taxon>
        <taxon>Abditibacterium</taxon>
    </lineage>
</organism>
<feature type="binding site" evidence="9">
    <location>
        <begin position="95"/>
        <end position="98"/>
    </location>
    <ligand>
        <name>5-phospho-alpha-D-ribose 1-diphosphate</name>
        <dbReference type="ChEBI" id="CHEBI:58017"/>
    </ligand>
</feature>
<dbReference type="GO" id="GO:0000162">
    <property type="term" value="P:L-tryptophan biosynthetic process"/>
    <property type="evidence" value="ECO:0007669"/>
    <property type="project" value="UniProtKB-UniRule"/>
</dbReference>
<evidence type="ECO:0000256" key="2">
    <source>
        <dbReference type="ARBA" id="ARBA00022605"/>
    </source>
</evidence>
<dbReference type="EMBL" id="NIGF01000004">
    <property type="protein sequence ID" value="PQV64668.1"/>
    <property type="molecule type" value="Genomic_DNA"/>
</dbReference>
<dbReference type="InterPro" id="IPR035902">
    <property type="entry name" value="Nuc_phospho_transferase"/>
</dbReference>
<accession>A0A2S8SV36</accession>
<feature type="binding site" evidence="9">
    <location>
        <begin position="84"/>
        <end position="85"/>
    </location>
    <ligand>
        <name>5-phospho-alpha-D-ribose 1-diphosphate</name>
        <dbReference type="ChEBI" id="CHEBI:58017"/>
    </ligand>
</feature>
<dbReference type="SUPFAM" id="SSF52418">
    <property type="entry name" value="Nucleoside phosphorylase/phosphoribosyltransferase catalytic domain"/>
    <property type="match status" value="1"/>
</dbReference>
<comment type="cofactor">
    <cofactor evidence="9">
        <name>Mg(2+)</name>
        <dbReference type="ChEBI" id="CHEBI:18420"/>
    </cofactor>
    <text evidence="9">Binds 2 magnesium ions per monomer.</text>
</comment>
<proteinExistence type="inferred from homology"/>
<keyword evidence="9" id="KW-0479">Metal-binding</keyword>
<feature type="binding site" evidence="9">
    <location>
        <position position="230"/>
    </location>
    <ligand>
        <name>Mg(2+)</name>
        <dbReference type="ChEBI" id="CHEBI:18420"/>
        <label>2</label>
    </ligand>
</feature>
<feature type="binding site" evidence="9">
    <location>
        <position position="125"/>
    </location>
    <ligand>
        <name>5-phospho-alpha-D-ribose 1-diphosphate</name>
        <dbReference type="ChEBI" id="CHEBI:58017"/>
    </ligand>
</feature>
<dbReference type="InterPro" id="IPR036320">
    <property type="entry name" value="Glycosyl_Trfase_fam3_N_dom_sf"/>
</dbReference>
<dbReference type="EC" id="2.4.2.18" evidence="9"/>
<feature type="binding site" evidence="9">
    <location>
        <position position="231"/>
    </location>
    <ligand>
        <name>Mg(2+)</name>
        <dbReference type="ChEBI" id="CHEBI:18420"/>
        <label>1</label>
    </ligand>
</feature>
<evidence type="ECO:0000256" key="8">
    <source>
        <dbReference type="ARBA" id="ARBA00061188"/>
    </source>
</evidence>
<evidence type="ECO:0000256" key="3">
    <source>
        <dbReference type="ARBA" id="ARBA00022676"/>
    </source>
</evidence>
<dbReference type="UniPathway" id="UPA00035">
    <property type="reaction ID" value="UER00041"/>
</dbReference>
<dbReference type="HAMAP" id="MF_00211">
    <property type="entry name" value="TrpD"/>
    <property type="match status" value="1"/>
</dbReference>
<keyword evidence="5 9" id="KW-0822">Tryptophan biosynthesis</keyword>
<keyword evidence="4 9" id="KW-0808">Transferase</keyword>
<gene>
    <name evidence="9" type="primary">trpD</name>
    <name evidence="12" type="ORF">B1R32_104162</name>
</gene>
<dbReference type="PANTHER" id="PTHR43285">
    <property type="entry name" value="ANTHRANILATE PHOSPHORIBOSYLTRANSFERASE"/>
    <property type="match status" value="1"/>
</dbReference>
<dbReference type="OrthoDB" id="9806430at2"/>
<dbReference type="RefSeq" id="WP_105483044.1">
    <property type="nucleotide sequence ID" value="NZ_NIGF01000004.1"/>
</dbReference>
<feature type="binding site" evidence="9">
    <location>
        <position position="171"/>
    </location>
    <ligand>
        <name>anthranilate</name>
        <dbReference type="ChEBI" id="CHEBI:16567"/>
        <label>2</label>
    </ligand>
</feature>
<evidence type="ECO:0000256" key="6">
    <source>
        <dbReference type="ARBA" id="ARBA00023141"/>
    </source>
</evidence>
<name>A0A2S8SV36_9BACT</name>
<feature type="binding site" evidence="9">
    <location>
        <position position="81"/>
    </location>
    <ligand>
        <name>anthranilate</name>
        <dbReference type="ChEBI" id="CHEBI:16567"/>
        <label>1</label>
    </ligand>
</feature>
<evidence type="ECO:0000259" key="11">
    <source>
        <dbReference type="Pfam" id="PF02885"/>
    </source>
</evidence>